<keyword evidence="5 9" id="KW-0255">Endonuclease</keyword>
<dbReference type="EC" id="3.1.-.-" evidence="9"/>
<dbReference type="PANTHER" id="PTHR34405:SF3">
    <property type="entry name" value="CRISPR-ASSOCIATED ENDORIBONUCLEASE CAS2 3"/>
    <property type="match status" value="1"/>
</dbReference>
<evidence type="ECO:0000256" key="8">
    <source>
        <dbReference type="ARBA" id="ARBA00023118"/>
    </source>
</evidence>
<proteinExistence type="inferred from homology"/>
<sequence length="92" mass="10831">MLLYIVCYDTPSDKRRKKMADILEGYGKRVQYSVFECVLPLEQYQELKKRLRKRYKEGEDCIRFYPISQHTLTQVDLWGGPSLAQEPGSVII</sequence>
<comment type="function">
    <text evidence="9">CRISPR (clustered regularly interspaced short palindromic repeat), is an adaptive immune system that provides protection against mobile genetic elements (viruses, transposable elements and conjugative plasmids). CRISPR clusters contain sequences complementary to antecedent mobile elements and target invading nucleic acids. CRISPR clusters are transcribed and processed into CRISPR RNA (crRNA). Functions as a ssRNA-specific endoribonuclease. Involved in the integration of spacer DNA into the CRISPR cassette.</text>
</comment>
<dbReference type="NCBIfam" id="TIGR01573">
    <property type="entry name" value="cas2"/>
    <property type="match status" value="1"/>
</dbReference>
<comment type="cofactor">
    <cofactor evidence="1 9">
        <name>Mg(2+)</name>
        <dbReference type="ChEBI" id="CHEBI:18420"/>
    </cofactor>
</comment>
<evidence type="ECO:0000313" key="12">
    <source>
        <dbReference type="Proteomes" id="UP000180235"/>
    </source>
</evidence>
<evidence type="ECO:0000256" key="1">
    <source>
        <dbReference type="ARBA" id="ARBA00001946"/>
    </source>
</evidence>
<dbReference type="GO" id="GO:0046872">
    <property type="term" value="F:metal ion binding"/>
    <property type="evidence" value="ECO:0007669"/>
    <property type="project" value="UniProtKB-UniRule"/>
</dbReference>
<dbReference type="PIRSF" id="PIRSF032582">
    <property type="entry name" value="Cas2"/>
    <property type="match status" value="1"/>
</dbReference>
<dbReference type="GO" id="GO:0051607">
    <property type="term" value="P:defense response to virus"/>
    <property type="evidence" value="ECO:0007669"/>
    <property type="project" value="UniProtKB-UniRule"/>
</dbReference>
<accession>A0A1J0AAK2</accession>
<organism evidence="11 12">
    <name type="scientific">Gloeomargarita lithophora Alchichica-D10</name>
    <dbReference type="NCBI Taxonomy" id="1188229"/>
    <lineage>
        <taxon>Bacteria</taxon>
        <taxon>Bacillati</taxon>
        <taxon>Cyanobacteriota</taxon>
        <taxon>Cyanophyceae</taxon>
        <taxon>Gloeomargaritales</taxon>
        <taxon>Gloeomargaritaceae</taxon>
        <taxon>Gloeomargarita</taxon>
    </lineage>
</organism>
<evidence type="ECO:0000256" key="6">
    <source>
        <dbReference type="ARBA" id="ARBA00022801"/>
    </source>
</evidence>
<evidence type="ECO:0000256" key="3">
    <source>
        <dbReference type="ARBA" id="ARBA00022722"/>
    </source>
</evidence>
<dbReference type="SUPFAM" id="SSF143430">
    <property type="entry name" value="TTP0101/SSO1404-like"/>
    <property type="match status" value="1"/>
</dbReference>
<comment type="subunit">
    <text evidence="9">Homodimer, forms a heterotetramer with a Cas1 homodimer.</text>
</comment>
<dbReference type="GO" id="GO:0004521">
    <property type="term" value="F:RNA endonuclease activity"/>
    <property type="evidence" value="ECO:0007669"/>
    <property type="project" value="UniProtKB-UniRule"/>
</dbReference>
<comment type="similarity">
    <text evidence="2 9 10">Belongs to the CRISPR-associated endoribonuclease Cas2 protein family.</text>
</comment>
<keyword evidence="8 9" id="KW-0051">Antiviral defense</keyword>
<keyword evidence="6 9" id="KW-0378">Hydrolase</keyword>
<dbReference type="AlphaFoldDB" id="A0A1J0AAK2"/>
<dbReference type="InterPro" id="IPR021127">
    <property type="entry name" value="CRISPR_associated_Cas2"/>
</dbReference>
<dbReference type="GO" id="GO:0043571">
    <property type="term" value="P:maintenance of CRISPR repeat elements"/>
    <property type="evidence" value="ECO:0007669"/>
    <property type="project" value="UniProtKB-UniRule"/>
</dbReference>
<dbReference type="RefSeq" id="WP_071453625.1">
    <property type="nucleotide sequence ID" value="NZ_CP017675.1"/>
</dbReference>
<evidence type="ECO:0000256" key="5">
    <source>
        <dbReference type="ARBA" id="ARBA00022759"/>
    </source>
</evidence>
<evidence type="ECO:0000256" key="10">
    <source>
        <dbReference type="PIRNR" id="PIRNR032582"/>
    </source>
</evidence>
<evidence type="ECO:0000256" key="9">
    <source>
        <dbReference type="HAMAP-Rule" id="MF_01471"/>
    </source>
</evidence>
<dbReference type="KEGG" id="glt:GlitD10_0644"/>
<dbReference type="HAMAP" id="MF_01471">
    <property type="entry name" value="Cas2"/>
    <property type="match status" value="1"/>
</dbReference>
<keyword evidence="7 9" id="KW-0460">Magnesium</keyword>
<dbReference type="PANTHER" id="PTHR34405">
    <property type="entry name" value="CRISPR-ASSOCIATED ENDORIBONUCLEASE CAS2"/>
    <property type="match status" value="1"/>
</dbReference>
<evidence type="ECO:0000256" key="7">
    <source>
        <dbReference type="ARBA" id="ARBA00022842"/>
    </source>
</evidence>
<keyword evidence="12" id="KW-1185">Reference proteome</keyword>
<keyword evidence="3 9" id="KW-0540">Nuclease</keyword>
<dbReference type="Pfam" id="PF09827">
    <property type="entry name" value="CRISPR_Cas2"/>
    <property type="match status" value="1"/>
</dbReference>
<dbReference type="GO" id="GO:0016787">
    <property type="term" value="F:hydrolase activity"/>
    <property type="evidence" value="ECO:0007669"/>
    <property type="project" value="UniProtKB-KW"/>
</dbReference>
<gene>
    <name evidence="9" type="primary">cas2</name>
    <name evidence="11" type="ORF">GlitD10_0644</name>
</gene>
<reference evidence="11 12" key="1">
    <citation type="submission" date="2016-10" db="EMBL/GenBank/DDBJ databases">
        <title>Description of Gloeomargarita lithophora gen. nov., sp. nov., a thylakoid-bearing basal-branching cyanobacterium with intracellular carbonates, and proposal for Gloeomargaritales ord. nov.</title>
        <authorList>
            <person name="Moreira D."/>
            <person name="Tavera R."/>
            <person name="Benzerara K."/>
            <person name="Skouri-Panet F."/>
            <person name="Couradeau E."/>
            <person name="Gerard E."/>
            <person name="Loussert C."/>
            <person name="Novelo E."/>
            <person name="Zivanovic Y."/>
            <person name="Lopez-Garcia P."/>
        </authorList>
    </citation>
    <scope>NUCLEOTIDE SEQUENCE [LARGE SCALE GENOMIC DNA]</scope>
    <source>
        <strain evidence="11 12">D10</strain>
    </source>
</reference>
<name>A0A1J0AAK2_9CYAN</name>
<protein>
    <recommendedName>
        <fullName evidence="9">CRISPR-associated endoribonuclease Cas2</fullName>
        <ecNumber evidence="9">3.1.-.-</ecNumber>
    </recommendedName>
</protein>
<dbReference type="Gene3D" id="3.30.70.240">
    <property type="match status" value="1"/>
</dbReference>
<dbReference type="STRING" id="1188229.GlitD10_0644"/>
<dbReference type="EMBL" id="CP017675">
    <property type="protein sequence ID" value="APB32958.1"/>
    <property type="molecule type" value="Genomic_DNA"/>
</dbReference>
<evidence type="ECO:0000313" key="11">
    <source>
        <dbReference type="EMBL" id="APB32958.1"/>
    </source>
</evidence>
<dbReference type="OrthoDB" id="9798176at2"/>
<feature type="binding site" evidence="9">
    <location>
        <position position="9"/>
    </location>
    <ligand>
        <name>Mg(2+)</name>
        <dbReference type="ChEBI" id="CHEBI:18420"/>
        <note>catalytic</note>
    </ligand>
</feature>
<dbReference type="Proteomes" id="UP000180235">
    <property type="component" value="Chromosome"/>
</dbReference>
<evidence type="ECO:0000256" key="2">
    <source>
        <dbReference type="ARBA" id="ARBA00009959"/>
    </source>
</evidence>
<dbReference type="InterPro" id="IPR019199">
    <property type="entry name" value="Virulence_VapD/CRISPR_Cas2"/>
</dbReference>
<keyword evidence="4 9" id="KW-0479">Metal-binding</keyword>
<dbReference type="CDD" id="cd09725">
    <property type="entry name" value="Cas2_I_II_III"/>
    <property type="match status" value="1"/>
</dbReference>
<evidence type="ECO:0000256" key="4">
    <source>
        <dbReference type="ARBA" id="ARBA00022723"/>
    </source>
</evidence>